<organism evidence="8 9">
    <name type="scientific">Aldrovandia affinis</name>
    <dbReference type="NCBI Taxonomy" id="143900"/>
    <lineage>
        <taxon>Eukaryota</taxon>
        <taxon>Metazoa</taxon>
        <taxon>Chordata</taxon>
        <taxon>Craniata</taxon>
        <taxon>Vertebrata</taxon>
        <taxon>Euteleostomi</taxon>
        <taxon>Actinopterygii</taxon>
        <taxon>Neopterygii</taxon>
        <taxon>Teleostei</taxon>
        <taxon>Notacanthiformes</taxon>
        <taxon>Halosauridae</taxon>
        <taxon>Aldrovandia</taxon>
    </lineage>
</organism>
<evidence type="ECO:0000256" key="6">
    <source>
        <dbReference type="SAM" id="SignalP"/>
    </source>
</evidence>
<dbReference type="GO" id="GO:0004867">
    <property type="term" value="F:serine-type endopeptidase inhibitor activity"/>
    <property type="evidence" value="ECO:0007669"/>
    <property type="project" value="UniProtKB-KW"/>
</dbReference>
<comment type="similarity">
    <text evidence="1">Belongs to the protease inhibitor I39 (alpha-2-macroglobulin) family.</text>
</comment>
<evidence type="ECO:0000256" key="4">
    <source>
        <dbReference type="ARBA" id="ARBA00022900"/>
    </source>
</evidence>
<evidence type="ECO:0000259" key="7">
    <source>
        <dbReference type="Pfam" id="PF01835"/>
    </source>
</evidence>
<dbReference type="PANTHER" id="PTHR11412">
    <property type="entry name" value="MACROGLOBULIN / COMPLEMENT"/>
    <property type="match status" value="1"/>
</dbReference>
<proteinExistence type="inferred from homology"/>
<dbReference type="PANTHER" id="PTHR11412:SF160">
    <property type="entry name" value="ALPHA-2-MACROGLOBULIN-LIKE PROTEIN 1"/>
    <property type="match status" value="1"/>
</dbReference>
<dbReference type="FunFam" id="2.60.40.1930:FF:000001">
    <property type="entry name" value="CD109 isoform 3"/>
    <property type="match status" value="1"/>
</dbReference>
<dbReference type="Proteomes" id="UP001221898">
    <property type="component" value="Unassembled WGS sequence"/>
</dbReference>
<dbReference type="Gene3D" id="2.60.40.1930">
    <property type="match status" value="1"/>
</dbReference>
<gene>
    <name evidence="8" type="ORF">AAFF_G00168290</name>
</gene>
<keyword evidence="5" id="KW-0325">Glycoprotein</keyword>
<accession>A0AAD7RLZ9</accession>
<keyword evidence="2" id="KW-0646">Protease inhibitor</keyword>
<dbReference type="EMBL" id="JAINUG010000225">
    <property type="protein sequence ID" value="KAJ8386597.1"/>
    <property type="molecule type" value="Genomic_DNA"/>
</dbReference>
<feature type="signal peptide" evidence="6">
    <location>
        <begin position="1"/>
        <end position="16"/>
    </location>
</feature>
<keyword evidence="9" id="KW-1185">Reference proteome</keyword>
<evidence type="ECO:0000256" key="3">
    <source>
        <dbReference type="ARBA" id="ARBA00022729"/>
    </source>
</evidence>
<feature type="domain" description="Macroglobulin" evidence="7">
    <location>
        <begin position="98"/>
        <end position="175"/>
    </location>
</feature>
<dbReference type="Pfam" id="PF01835">
    <property type="entry name" value="MG2"/>
    <property type="match status" value="1"/>
</dbReference>
<evidence type="ECO:0000313" key="8">
    <source>
        <dbReference type="EMBL" id="KAJ8386597.1"/>
    </source>
</evidence>
<evidence type="ECO:0000256" key="5">
    <source>
        <dbReference type="ARBA" id="ARBA00023180"/>
    </source>
</evidence>
<keyword evidence="3 6" id="KW-0732">Signal</keyword>
<feature type="chain" id="PRO_5041994309" description="Macroglobulin domain-containing protein" evidence="6">
    <location>
        <begin position="17"/>
        <end position="200"/>
    </location>
</feature>
<keyword evidence="4" id="KW-0722">Serine protease inhibitor</keyword>
<evidence type="ECO:0000256" key="2">
    <source>
        <dbReference type="ARBA" id="ARBA00022690"/>
    </source>
</evidence>
<evidence type="ECO:0000256" key="1">
    <source>
        <dbReference type="ARBA" id="ARBA00010952"/>
    </source>
</evidence>
<name>A0AAD7RLZ9_9TELE</name>
<sequence>MLGLLLSACLLQTVMSRSPDEPIYLVTVTSQTVGGSTETLCAQLHYGTNVLKEPLNFMVPPVAVDTVAIICVTIQGEITALSKQTKILIKPGTSLTIMHTDKPIYKPGQDVKFRIVSLDSNFLIYEQVDPEFNRIAQWLNQTTTWAILDLSHPTTPEAKQGVYKITTWNERGQENFHTFEIKEYGQDTFVHDPQKVILIN</sequence>
<comment type="caution">
    <text evidence="8">The sequence shown here is derived from an EMBL/GenBank/DDBJ whole genome shotgun (WGS) entry which is preliminary data.</text>
</comment>
<reference evidence="8" key="1">
    <citation type="journal article" date="2023" name="Science">
        <title>Genome structures resolve the early diversification of teleost fishes.</title>
        <authorList>
            <person name="Parey E."/>
            <person name="Louis A."/>
            <person name="Montfort J."/>
            <person name="Bouchez O."/>
            <person name="Roques C."/>
            <person name="Iampietro C."/>
            <person name="Lluch J."/>
            <person name="Castinel A."/>
            <person name="Donnadieu C."/>
            <person name="Desvignes T."/>
            <person name="Floi Bucao C."/>
            <person name="Jouanno E."/>
            <person name="Wen M."/>
            <person name="Mejri S."/>
            <person name="Dirks R."/>
            <person name="Jansen H."/>
            <person name="Henkel C."/>
            <person name="Chen W.J."/>
            <person name="Zahm M."/>
            <person name="Cabau C."/>
            <person name="Klopp C."/>
            <person name="Thompson A.W."/>
            <person name="Robinson-Rechavi M."/>
            <person name="Braasch I."/>
            <person name="Lecointre G."/>
            <person name="Bobe J."/>
            <person name="Postlethwait J.H."/>
            <person name="Berthelot C."/>
            <person name="Roest Crollius H."/>
            <person name="Guiguen Y."/>
        </authorList>
    </citation>
    <scope>NUCLEOTIDE SEQUENCE</scope>
    <source>
        <strain evidence="8">NC1722</strain>
    </source>
</reference>
<evidence type="ECO:0000313" key="9">
    <source>
        <dbReference type="Proteomes" id="UP001221898"/>
    </source>
</evidence>
<dbReference type="InterPro" id="IPR050473">
    <property type="entry name" value="A2M/Complement_sys"/>
</dbReference>
<protein>
    <recommendedName>
        <fullName evidence="7">Macroglobulin domain-containing protein</fullName>
    </recommendedName>
</protein>
<dbReference type="InterPro" id="IPR002890">
    <property type="entry name" value="MG2"/>
</dbReference>
<dbReference type="AlphaFoldDB" id="A0AAD7RLZ9"/>